<feature type="compositionally biased region" description="Basic and acidic residues" evidence="1">
    <location>
        <begin position="25"/>
        <end position="34"/>
    </location>
</feature>
<feature type="region of interest" description="Disordered" evidence="1">
    <location>
        <begin position="137"/>
        <end position="167"/>
    </location>
</feature>
<feature type="compositionally biased region" description="Polar residues" evidence="1">
    <location>
        <begin position="330"/>
        <end position="352"/>
    </location>
</feature>
<evidence type="ECO:0000313" key="3">
    <source>
        <dbReference type="Proteomes" id="UP000076881"/>
    </source>
</evidence>
<feature type="compositionally biased region" description="Low complexity" evidence="1">
    <location>
        <begin position="195"/>
        <end position="214"/>
    </location>
</feature>
<protein>
    <submittedName>
        <fullName evidence="2">Uncharacterized protein</fullName>
    </submittedName>
</protein>
<feature type="region of interest" description="Disordered" evidence="1">
    <location>
        <begin position="185"/>
        <end position="240"/>
    </location>
</feature>
<dbReference type="OrthoDB" id="4936591at2759"/>
<feature type="region of interest" description="Disordered" evidence="1">
    <location>
        <begin position="1"/>
        <end position="122"/>
    </location>
</feature>
<proteinExistence type="predicted"/>
<accession>A0A162MYL8</accession>
<name>A0A162MYL8_CORDF</name>
<evidence type="ECO:0000313" key="2">
    <source>
        <dbReference type="EMBL" id="OAA72699.1"/>
    </source>
</evidence>
<keyword evidence="3" id="KW-1185">Reference proteome</keyword>
<reference evidence="2 3" key="1">
    <citation type="journal article" date="2016" name="Genome Biol. Evol.">
        <title>Divergent and convergent evolution of fungal pathogenicity.</title>
        <authorList>
            <person name="Shang Y."/>
            <person name="Xiao G."/>
            <person name="Zheng P."/>
            <person name="Cen K."/>
            <person name="Zhan S."/>
            <person name="Wang C."/>
        </authorList>
    </citation>
    <scope>NUCLEOTIDE SEQUENCE [LARGE SCALE GENOMIC DNA]</scope>
    <source>
        <strain evidence="2 3">RCEF 1005</strain>
    </source>
</reference>
<feature type="region of interest" description="Disordered" evidence="1">
    <location>
        <begin position="311"/>
        <end position="352"/>
    </location>
</feature>
<dbReference type="Proteomes" id="UP000076881">
    <property type="component" value="Unassembled WGS sequence"/>
</dbReference>
<dbReference type="EMBL" id="AZHF01000007">
    <property type="protein sequence ID" value="OAA72699.1"/>
    <property type="molecule type" value="Genomic_DNA"/>
</dbReference>
<feature type="compositionally biased region" description="Gly residues" evidence="1">
    <location>
        <begin position="1"/>
        <end position="10"/>
    </location>
</feature>
<organism evidence="2 3">
    <name type="scientific">Akanthomyces lecanii RCEF 1005</name>
    <dbReference type="NCBI Taxonomy" id="1081108"/>
    <lineage>
        <taxon>Eukaryota</taxon>
        <taxon>Fungi</taxon>
        <taxon>Dikarya</taxon>
        <taxon>Ascomycota</taxon>
        <taxon>Pezizomycotina</taxon>
        <taxon>Sordariomycetes</taxon>
        <taxon>Hypocreomycetidae</taxon>
        <taxon>Hypocreales</taxon>
        <taxon>Cordycipitaceae</taxon>
        <taxon>Akanthomyces</taxon>
        <taxon>Cordyceps confragosa</taxon>
    </lineage>
</organism>
<comment type="caution">
    <text evidence="2">The sequence shown here is derived from an EMBL/GenBank/DDBJ whole genome shotgun (WGS) entry which is preliminary data.</text>
</comment>
<gene>
    <name evidence="2" type="ORF">LEL_08483</name>
</gene>
<sequence>MESQPGGDGGDVATQSAGLQHGAARTHDDRDEMGTVRASSRSVAAEPRPIPGTMARTSSGHAQAPRLRLGELHRRRSQTFYSGSGSESPSRGTGVQRPTARPQLAAARRTNGSSSEVYRPGAAAAATRERMYQMLEAAASAESLVPSPTSPTRTPLQDTQDTPMTTTRPIAIPRRRQNVDVEMLEASMPPPPAPTTARSNNAASSTAMSSSLPLETREELAASSSSANGGGGLKRSASNSSQTVTIYECPILEVDEQCGDDGGKEDLSWLTSDRELEQMLALASSHGRHERSSLSFKRSSEAAMQCSQVVRNVPRMRKRRDRKMDRRRQSLTLSESTICLSASPSPTATPVG</sequence>
<dbReference type="AlphaFoldDB" id="A0A162MYL8"/>
<feature type="compositionally biased region" description="Polar residues" evidence="1">
    <location>
        <begin position="146"/>
        <end position="161"/>
    </location>
</feature>
<evidence type="ECO:0000256" key="1">
    <source>
        <dbReference type="SAM" id="MobiDB-lite"/>
    </source>
</evidence>
<feature type="compositionally biased region" description="Polar residues" evidence="1">
    <location>
        <begin position="78"/>
        <end position="93"/>
    </location>
</feature>